<accession>A0ABX8A9X8</accession>
<organism evidence="2 3">
    <name type="scientific">Tardiphaga alba</name>
    <dbReference type="NCBI Taxonomy" id="340268"/>
    <lineage>
        <taxon>Bacteria</taxon>
        <taxon>Pseudomonadati</taxon>
        <taxon>Pseudomonadota</taxon>
        <taxon>Alphaproteobacteria</taxon>
        <taxon>Hyphomicrobiales</taxon>
        <taxon>Nitrobacteraceae</taxon>
        <taxon>Tardiphaga</taxon>
    </lineage>
</organism>
<sequence>MMEQASNALVAVCVLSALVFLIYGPWQWICTDWARQIVFEKRDKLFDMARAGEISFHSREYKAIRSSLESSIRFAHDLSWPLLLAMMLSRRVDLDRQSEMSEATGRIENPEVHAKIRRIVSSSQRAMILMVIFKSPFAVICFPIVALCALAAVFIEGCRKHVAHLVRLIGNVIQVEAEGFPEMQIQKSRAFRRG</sequence>
<dbReference type="EMBL" id="CP036498">
    <property type="protein sequence ID" value="QUS40553.1"/>
    <property type="molecule type" value="Genomic_DNA"/>
</dbReference>
<evidence type="ECO:0000313" key="3">
    <source>
        <dbReference type="Proteomes" id="UP000682843"/>
    </source>
</evidence>
<gene>
    <name evidence="2" type="ORF">RPMA_18215</name>
</gene>
<evidence type="ECO:0000256" key="1">
    <source>
        <dbReference type="SAM" id="Phobius"/>
    </source>
</evidence>
<feature type="transmembrane region" description="Helical" evidence="1">
    <location>
        <begin position="6"/>
        <end position="26"/>
    </location>
</feature>
<dbReference type="RefSeq" id="WP_211909137.1">
    <property type="nucleotide sequence ID" value="NZ_CP036498.1"/>
</dbReference>
<keyword evidence="1" id="KW-1133">Transmembrane helix</keyword>
<feature type="transmembrane region" description="Helical" evidence="1">
    <location>
        <begin position="127"/>
        <end position="155"/>
    </location>
</feature>
<keyword evidence="1" id="KW-0472">Membrane</keyword>
<evidence type="ECO:0000313" key="2">
    <source>
        <dbReference type="EMBL" id="QUS40553.1"/>
    </source>
</evidence>
<reference evidence="2 3" key="1">
    <citation type="submission" date="2019-02" db="EMBL/GenBank/DDBJ databases">
        <title>Emended description of the genus Rhodopseudomonas and description of Rhodopseudomonas albus sp. nov., a non-phototrophic, heavy-metal-tolerant bacterium isolated from garden soil.</title>
        <authorList>
            <person name="Bao Z."/>
            <person name="Cao W.W."/>
            <person name="Sato Y."/>
            <person name="Nishizawa T."/>
            <person name="Zhao J."/>
            <person name="Guo Y."/>
            <person name="Ohta H."/>
        </authorList>
    </citation>
    <scope>NUCLEOTIDE SEQUENCE [LARGE SCALE GENOMIC DNA]</scope>
    <source>
        <strain evidence="2 3">SK50-23</strain>
    </source>
</reference>
<name>A0ABX8A9X8_9BRAD</name>
<proteinExistence type="predicted"/>
<keyword evidence="3" id="KW-1185">Reference proteome</keyword>
<protein>
    <submittedName>
        <fullName evidence="2">Uncharacterized protein</fullName>
    </submittedName>
</protein>
<dbReference type="Proteomes" id="UP000682843">
    <property type="component" value="Chromosome"/>
</dbReference>
<keyword evidence="1" id="KW-0812">Transmembrane</keyword>